<sequence length="153" mass="17324">MTQVYVSSILFAIGEEAGWRGVLLPALLDKKRPFTASILLGAIWSVWHLPILYFSVFDSIVQFASFLAGYVPVLLIWSFIFTWVYERTDRNIWIVTLLHGSFTATYQIFEPILGRIGAFGVLLPLCSGLLFVCCLLISGRSYWFGKPAYSKKD</sequence>
<evidence type="ECO:0000313" key="3">
    <source>
        <dbReference type="EMBL" id="MFC0210895.1"/>
    </source>
</evidence>
<keyword evidence="1" id="KW-1133">Transmembrane helix</keyword>
<proteinExistence type="predicted"/>
<evidence type="ECO:0000313" key="4">
    <source>
        <dbReference type="Proteomes" id="UP001589776"/>
    </source>
</evidence>
<keyword evidence="1" id="KW-0812">Transmembrane</keyword>
<dbReference type="GO" id="GO:0016787">
    <property type="term" value="F:hydrolase activity"/>
    <property type="evidence" value="ECO:0007669"/>
    <property type="project" value="UniProtKB-KW"/>
</dbReference>
<keyword evidence="4" id="KW-1185">Reference proteome</keyword>
<dbReference type="Pfam" id="PF02517">
    <property type="entry name" value="Rce1-like"/>
    <property type="match status" value="1"/>
</dbReference>
<keyword evidence="3" id="KW-0378">Hydrolase</keyword>
<dbReference type="Proteomes" id="UP001589776">
    <property type="component" value="Unassembled WGS sequence"/>
</dbReference>
<dbReference type="InterPro" id="IPR003675">
    <property type="entry name" value="Rce1/LyrA-like_dom"/>
</dbReference>
<dbReference type="EMBL" id="JBHLWN010000002">
    <property type="protein sequence ID" value="MFC0210895.1"/>
    <property type="molecule type" value="Genomic_DNA"/>
</dbReference>
<feature type="transmembrane region" description="Helical" evidence="1">
    <location>
        <begin position="60"/>
        <end position="85"/>
    </location>
</feature>
<evidence type="ECO:0000256" key="1">
    <source>
        <dbReference type="SAM" id="Phobius"/>
    </source>
</evidence>
<dbReference type="PANTHER" id="PTHR35797">
    <property type="entry name" value="PROTEASE-RELATED"/>
    <property type="match status" value="1"/>
</dbReference>
<protein>
    <submittedName>
        <fullName evidence="3">CPBP family intramembrane glutamic endopeptidase</fullName>
        <ecNumber evidence="3">3.4.-.-</ecNumber>
    </submittedName>
</protein>
<dbReference type="RefSeq" id="WP_377467455.1">
    <property type="nucleotide sequence ID" value="NZ_JBHLWN010000002.1"/>
</dbReference>
<evidence type="ECO:0000259" key="2">
    <source>
        <dbReference type="Pfam" id="PF02517"/>
    </source>
</evidence>
<gene>
    <name evidence="3" type="ORF">ACFFK0_00270</name>
</gene>
<feature type="transmembrane region" description="Helical" evidence="1">
    <location>
        <begin position="115"/>
        <end position="137"/>
    </location>
</feature>
<accession>A0ABV6DE18</accession>
<name>A0ABV6DE18_9BACL</name>
<dbReference type="InterPro" id="IPR042150">
    <property type="entry name" value="MmRce1-like"/>
</dbReference>
<feature type="domain" description="CAAX prenyl protease 2/Lysostaphin resistance protein A-like" evidence="2">
    <location>
        <begin position="4"/>
        <end position="103"/>
    </location>
</feature>
<dbReference type="PANTHER" id="PTHR35797:SF1">
    <property type="entry name" value="PROTEASE"/>
    <property type="match status" value="1"/>
</dbReference>
<comment type="caution">
    <text evidence="3">The sequence shown here is derived from an EMBL/GenBank/DDBJ whole genome shotgun (WGS) entry which is preliminary data.</text>
</comment>
<keyword evidence="1" id="KW-0472">Membrane</keyword>
<reference evidence="3 4" key="1">
    <citation type="submission" date="2024-09" db="EMBL/GenBank/DDBJ databases">
        <authorList>
            <person name="Sun Q."/>
            <person name="Mori K."/>
        </authorList>
    </citation>
    <scope>NUCLEOTIDE SEQUENCE [LARGE SCALE GENOMIC DNA]</scope>
    <source>
        <strain evidence="3 4">CCM 7759</strain>
    </source>
</reference>
<dbReference type="EC" id="3.4.-.-" evidence="3"/>
<organism evidence="3 4">
    <name type="scientific">Paenibacillus chartarius</name>
    <dbReference type="NCBI Taxonomy" id="747481"/>
    <lineage>
        <taxon>Bacteria</taxon>
        <taxon>Bacillati</taxon>
        <taxon>Bacillota</taxon>
        <taxon>Bacilli</taxon>
        <taxon>Bacillales</taxon>
        <taxon>Paenibacillaceae</taxon>
        <taxon>Paenibacillus</taxon>
    </lineage>
</organism>
<feature type="transmembrane region" description="Helical" evidence="1">
    <location>
        <begin position="34"/>
        <end position="54"/>
    </location>
</feature>